<dbReference type="Proteomes" id="UP001152747">
    <property type="component" value="Unassembled WGS sequence"/>
</dbReference>
<dbReference type="AlphaFoldDB" id="A0A9P1IIZ8"/>
<keyword evidence="2" id="KW-1133">Transmembrane helix</keyword>
<dbReference type="EMBL" id="CANHGI010000003">
    <property type="protein sequence ID" value="CAI5445348.1"/>
    <property type="molecule type" value="Genomic_DNA"/>
</dbReference>
<sequence>MQAAYSTILILVQLIAICQYVLLNCGKKKEKGPPKSNESMKVKSAMREPTASATGNETNTPSKSNNDMSKENAKKEEKQEGEEKKKDEDKAAQSMKPFPKFVMPTESTKKKREKQQEEDKQKKIKAGFYQENSGEDDTLEKVKSLEVEKSDKTKRSTKKKK</sequence>
<feature type="region of interest" description="Disordered" evidence="1">
    <location>
        <begin position="27"/>
        <end position="161"/>
    </location>
</feature>
<organism evidence="3 4">
    <name type="scientific">Caenorhabditis angaria</name>
    <dbReference type="NCBI Taxonomy" id="860376"/>
    <lineage>
        <taxon>Eukaryota</taxon>
        <taxon>Metazoa</taxon>
        <taxon>Ecdysozoa</taxon>
        <taxon>Nematoda</taxon>
        <taxon>Chromadorea</taxon>
        <taxon>Rhabditida</taxon>
        <taxon>Rhabditina</taxon>
        <taxon>Rhabditomorpha</taxon>
        <taxon>Rhabditoidea</taxon>
        <taxon>Rhabditidae</taxon>
        <taxon>Peloderinae</taxon>
        <taxon>Caenorhabditis</taxon>
    </lineage>
</organism>
<evidence type="ECO:0000313" key="3">
    <source>
        <dbReference type="EMBL" id="CAI5445348.1"/>
    </source>
</evidence>
<keyword evidence="4" id="KW-1185">Reference proteome</keyword>
<feature type="transmembrane region" description="Helical" evidence="2">
    <location>
        <begin position="6"/>
        <end position="23"/>
    </location>
</feature>
<evidence type="ECO:0000256" key="2">
    <source>
        <dbReference type="SAM" id="Phobius"/>
    </source>
</evidence>
<protein>
    <submittedName>
        <fullName evidence="3">Uncharacterized protein</fullName>
    </submittedName>
</protein>
<comment type="caution">
    <text evidence="3">The sequence shown here is derived from an EMBL/GenBank/DDBJ whole genome shotgun (WGS) entry which is preliminary data.</text>
</comment>
<name>A0A9P1IIZ8_9PELO</name>
<feature type="compositionally biased region" description="Basic and acidic residues" evidence="1">
    <location>
        <begin position="68"/>
        <end position="91"/>
    </location>
</feature>
<feature type="compositionally biased region" description="Basic and acidic residues" evidence="1">
    <location>
        <begin position="139"/>
        <end position="154"/>
    </location>
</feature>
<gene>
    <name evidence="3" type="ORF">CAMP_LOCUS7985</name>
</gene>
<evidence type="ECO:0000313" key="4">
    <source>
        <dbReference type="Proteomes" id="UP001152747"/>
    </source>
</evidence>
<reference evidence="3" key="1">
    <citation type="submission" date="2022-11" db="EMBL/GenBank/DDBJ databases">
        <authorList>
            <person name="Kikuchi T."/>
        </authorList>
    </citation>
    <scope>NUCLEOTIDE SEQUENCE</scope>
    <source>
        <strain evidence="3">PS1010</strain>
    </source>
</reference>
<accession>A0A9P1IIZ8</accession>
<evidence type="ECO:0000256" key="1">
    <source>
        <dbReference type="SAM" id="MobiDB-lite"/>
    </source>
</evidence>
<keyword evidence="2" id="KW-0812">Transmembrane</keyword>
<proteinExistence type="predicted"/>
<dbReference type="OrthoDB" id="5877342at2759"/>
<keyword evidence="2" id="KW-0472">Membrane</keyword>
<feature type="compositionally biased region" description="Polar residues" evidence="1">
    <location>
        <begin position="51"/>
        <end position="67"/>
    </location>
</feature>